<dbReference type="GO" id="GO:0006338">
    <property type="term" value="P:chromatin remodeling"/>
    <property type="evidence" value="ECO:0000318"/>
    <property type="project" value="GO_Central"/>
</dbReference>
<reference evidence="5" key="1">
    <citation type="submission" date="2018-08" db="EMBL/GenBank/DDBJ databases">
        <authorList>
            <person name="Rossello M."/>
        </authorList>
    </citation>
    <scope>NUCLEOTIDE SEQUENCE [LARGE SCALE GENOMIC DNA]</scope>
    <source>
        <strain evidence="5">cv. Chinese Spring</strain>
    </source>
</reference>
<dbReference type="InterPro" id="IPR000313">
    <property type="entry name" value="PWWP_dom"/>
</dbReference>
<dbReference type="Gene3D" id="2.30.30.140">
    <property type="match status" value="1"/>
</dbReference>
<feature type="compositionally biased region" description="Pro residues" evidence="2">
    <location>
        <begin position="1302"/>
        <end position="1325"/>
    </location>
</feature>
<dbReference type="Pfam" id="PF04818">
    <property type="entry name" value="CID"/>
    <property type="match status" value="1"/>
</dbReference>
<protein>
    <submittedName>
        <fullName evidence="5">Uncharacterized protein</fullName>
    </submittedName>
</protein>
<dbReference type="SUPFAM" id="SSF63748">
    <property type="entry name" value="Tudor/PWWP/MBT"/>
    <property type="match status" value="1"/>
</dbReference>
<feature type="compositionally biased region" description="Polar residues" evidence="2">
    <location>
        <begin position="335"/>
        <end position="347"/>
    </location>
</feature>
<dbReference type="STRING" id="4565.A0A2X0S283"/>
<evidence type="ECO:0000259" key="4">
    <source>
        <dbReference type="PROSITE" id="PS51391"/>
    </source>
</evidence>
<feature type="domain" description="PWWP" evidence="3">
    <location>
        <begin position="38"/>
        <end position="95"/>
    </location>
</feature>
<keyword evidence="1" id="KW-0507">mRNA processing</keyword>
<organism evidence="5">
    <name type="scientific">Triticum aestivum</name>
    <name type="common">Wheat</name>
    <dbReference type="NCBI Taxonomy" id="4565"/>
    <lineage>
        <taxon>Eukaryota</taxon>
        <taxon>Viridiplantae</taxon>
        <taxon>Streptophyta</taxon>
        <taxon>Embryophyta</taxon>
        <taxon>Tracheophyta</taxon>
        <taxon>Spermatophyta</taxon>
        <taxon>Magnoliopsida</taxon>
        <taxon>Liliopsida</taxon>
        <taxon>Poales</taxon>
        <taxon>Poaceae</taxon>
        <taxon>BOP clade</taxon>
        <taxon>Pooideae</taxon>
        <taxon>Triticodae</taxon>
        <taxon>Triticeae</taxon>
        <taxon>Triticinae</taxon>
        <taxon>Triticum</taxon>
    </lineage>
</organism>
<feature type="region of interest" description="Disordered" evidence="2">
    <location>
        <begin position="1268"/>
        <end position="1410"/>
    </location>
</feature>
<sequence length="1549" mass="167710">MPPGPLLLLPPASAMAPTRKKRASSAAAAAAAAAQWKVGDLVLAKLKGYPAWPAMISEPQKWGLPSTKKKLLVYFYGTKEIAFCNYADLEAFTEEKKKSLLVKRHGKGADFVKAVKEIVEIFDSMKNEDNNKSGLAPANNSSSLDTGGPEEGSDLANDNKLEGNPASSMDHSMASTPGSNIAALESEHCVVNSAPDEPASSFSKKRRSNALQLSSCTHRDLTSPRRPRSSLGADHRTRDSCGPNGLNLPPVGMTTDDRQEGSSRRKCIGDDKPKSDLLSAMKDVMLFNCGRGTSSQSGASLNGNYENNSSSAANIESNLNVEVCQTVMGKEDNLDGTQDLSTSTTVTFKRKRSPDTNDVNNSISSVVPNMDEELQPNSSGNLPDSPNSGNEVNKSDGDDHLPLVKRARVRMGRPQLEDSMVDELDISGNKIELAIPVDECYEHDPSSIAGQDHPADPSLALGNDHSAEEVLPGIDPSPEVDPLLAPGNDHLAEEVLPGIDPSPKVDPLLASGNDHLAEEVLPGIDPSPKVDPLLASGNDHLAEEVLPGIDPSPNVDLSASGEVQTACKDKEYQSKVLTLDGEAALPPSKRLHRALEAMSANAAETTSNPPEVNKPKDCILKPCTTSIGSSPFNKSADALVRSPRSATTKGPEICSTVLSIDTPTGLKCMSQPILNKDSPSSVSLELTNGGNHDLPKDKVHTRDDDDICGNSPACSLESKEPAFVSKFDQLPMGKVSTNELPDPIGNSGQDFSKNIDGSAYPLSHAKTVVSGANHDSNSEPQNKTVLAEPTVSVGDRTSASLLVTKVTCSQNVAGARTFEAHGSSATTLREPDHKISMKDIGLSPDPMPMKGLIAAAHAQKFSQPTSFIDSFLDSNVISEPSVNIPSVKEGSGGRCSPSNTIIRSASDRIHTQQTSGKILSDNIQQKSLNKPAGHDEARSARRAFENFLGTLTRTKECIARATRLALDCAKHGIAGEVMDVIIERLEKESNLYKRVDLFFLVDSIIQCCRNQKGGVGDAYPSLIQAVLPRILYASAPPGNSAWENRRQCLKVLKLWLERKTLSEYIIRHHIKELEALNEASFGTSRRHSGTERALNDPLRDNEGMLVDEYGSNTGFHLPNLICVKLLDEEGSSSEDRSFEAVTPEHESTGAEQGEGSQLDGAKHRLVFEEVNGDLEMEDVAPSSEAEATSACQQDITVARCTPTSQNVDSVPPLPEDKPPTPPPLPSSPPPLPRPQCPVIQGSQVQGALHVAPDRVEPDTLRNVQDQHPHSIANNRGNMDPCAVPFQPPPPYTSGCAGHPNQMHPPPPLPPPPPPPPVAPFHPPGPHGNFSGPPVPPHGNNYHRPPAPPPPNNAYHLQPPPPHPPPPHPPGPNQFPYMPPEHQQRAQPWNCNPPYPEGYQYNGHDRGHPPYDRRHHFDDRWHHFDDRGRRFDDGGHHFNAGGHHFDDGAYHYDDRGHHFNDRGQMHHEPMDRGRFPPHFGPDPPYPDHFEASSSHRGRPSDGPPGPCTDWSMPPRRSKYPPGSRHSMEPPMSHEGGWRRHGRHNNDRFHR</sequence>
<dbReference type="Gramene" id="TraesCS2D02G138100.2">
    <property type="protein sequence ID" value="TraesCS2D02G138100.2"/>
    <property type="gene ID" value="TraesCS2D02G138100"/>
</dbReference>
<feature type="compositionally biased region" description="Polar residues" evidence="2">
    <location>
        <begin position="375"/>
        <end position="392"/>
    </location>
</feature>
<dbReference type="GO" id="GO:0005634">
    <property type="term" value="C:nucleus"/>
    <property type="evidence" value="ECO:0000318"/>
    <property type="project" value="GO_Central"/>
</dbReference>
<dbReference type="InterPro" id="IPR008942">
    <property type="entry name" value="ENTH_VHS"/>
</dbReference>
<proteinExistence type="predicted"/>
<dbReference type="SMART" id="SM00582">
    <property type="entry name" value="RPR"/>
    <property type="match status" value="1"/>
</dbReference>
<name>A0A2X0S283_WHEAT</name>
<evidence type="ECO:0000259" key="3">
    <source>
        <dbReference type="PROSITE" id="PS50812"/>
    </source>
</evidence>
<dbReference type="InterPro" id="IPR006569">
    <property type="entry name" value="CID_dom"/>
</dbReference>
<keyword evidence="6" id="KW-1185">Reference proteome</keyword>
<feature type="region of interest" description="Disordered" evidence="2">
    <location>
        <begin position="193"/>
        <end position="272"/>
    </location>
</feature>
<dbReference type="ExpressionAtlas" id="A0A2X0S283">
    <property type="expression patterns" value="baseline and differential"/>
</dbReference>
<evidence type="ECO:0000313" key="6">
    <source>
        <dbReference type="Proteomes" id="UP000019116"/>
    </source>
</evidence>
<feature type="domain" description="CID" evidence="4">
    <location>
        <begin position="936"/>
        <end position="1077"/>
    </location>
</feature>
<dbReference type="EnsemblPlants" id="TraesCS2D02G138100.2">
    <property type="protein sequence ID" value="TraesCS2D02G138100.2"/>
    <property type="gene ID" value="TraesCS2D02G138100"/>
</dbReference>
<feature type="compositionally biased region" description="Pro residues" evidence="2">
    <location>
        <begin position="1219"/>
        <end position="1235"/>
    </location>
</feature>
<dbReference type="PANTHER" id="PTHR12550:SF49">
    <property type="entry name" value="PROTEIN HUA2-LIKE 2-RELATED"/>
    <property type="match status" value="1"/>
</dbReference>
<dbReference type="PaxDb" id="4565-Traes_2DS_39C68EED9.2"/>
<feature type="region of interest" description="Disordered" evidence="2">
    <location>
        <begin position="679"/>
        <end position="705"/>
    </location>
</feature>
<feature type="compositionally biased region" description="Basic and acidic residues" evidence="2">
    <location>
        <begin position="1455"/>
        <end position="1473"/>
    </location>
</feature>
<feature type="compositionally biased region" description="Basic and acidic residues" evidence="2">
    <location>
        <begin position="255"/>
        <end position="272"/>
    </location>
</feature>
<accession>A0A2X0S283</accession>
<dbReference type="PANTHER" id="PTHR12550">
    <property type="entry name" value="HEPATOMA-DERIVED GROWTH FACTOR-RELATED"/>
    <property type="match status" value="1"/>
</dbReference>
<dbReference type="PROSITE" id="PS50812">
    <property type="entry name" value="PWWP"/>
    <property type="match status" value="1"/>
</dbReference>
<dbReference type="SMR" id="A0A2X0S283"/>
<dbReference type="OMA" id="ACKNKEY"/>
<feature type="region of interest" description="Disordered" evidence="2">
    <location>
        <begin position="1203"/>
        <end position="1235"/>
    </location>
</feature>
<dbReference type="Proteomes" id="UP000019116">
    <property type="component" value="Chromosome 2D"/>
</dbReference>
<feature type="compositionally biased region" description="Basic and acidic residues" evidence="2">
    <location>
        <begin position="693"/>
        <end position="703"/>
    </location>
</feature>
<feature type="compositionally biased region" description="Basic and acidic residues" evidence="2">
    <location>
        <begin position="1133"/>
        <end position="1148"/>
    </location>
</feature>
<evidence type="ECO:0000256" key="1">
    <source>
        <dbReference type="ARBA" id="ARBA00022664"/>
    </source>
</evidence>
<dbReference type="Pfam" id="PF00855">
    <property type="entry name" value="PWWP"/>
    <property type="match status" value="1"/>
</dbReference>
<feature type="region of interest" description="Disordered" evidence="2">
    <location>
        <begin position="1133"/>
        <end position="1161"/>
    </location>
</feature>
<evidence type="ECO:0000256" key="2">
    <source>
        <dbReference type="SAM" id="MobiDB-lite"/>
    </source>
</evidence>
<feature type="region of interest" description="Disordered" evidence="2">
    <location>
        <begin position="1455"/>
        <end position="1549"/>
    </location>
</feature>
<feature type="region of interest" description="Disordered" evidence="2">
    <location>
        <begin position="330"/>
        <end position="401"/>
    </location>
</feature>
<reference evidence="5" key="2">
    <citation type="submission" date="2018-10" db="UniProtKB">
        <authorList>
            <consortium name="EnsemblPlants"/>
        </authorList>
    </citation>
    <scope>IDENTIFICATION</scope>
</reference>
<feature type="compositionally biased region" description="Polar residues" evidence="2">
    <location>
        <begin position="165"/>
        <end position="178"/>
    </location>
</feature>
<dbReference type="PROSITE" id="PS51391">
    <property type="entry name" value="CID"/>
    <property type="match status" value="1"/>
</dbReference>
<feature type="region of interest" description="Disordered" evidence="2">
    <location>
        <begin position="129"/>
        <end position="178"/>
    </location>
</feature>
<evidence type="ECO:0000313" key="5">
    <source>
        <dbReference type="EnsemblPlants" id="TraesCS2D02G138100.2"/>
    </source>
</evidence>
<dbReference type="SMART" id="SM00293">
    <property type="entry name" value="PWWP"/>
    <property type="match status" value="1"/>
</dbReference>
<dbReference type="GO" id="GO:0006397">
    <property type="term" value="P:mRNA processing"/>
    <property type="evidence" value="ECO:0007669"/>
    <property type="project" value="UniProtKB-KW"/>
</dbReference>
<feature type="compositionally biased region" description="Pro residues" evidence="2">
    <location>
        <begin position="1344"/>
        <end position="1378"/>
    </location>
</feature>
<feature type="compositionally biased region" description="Polar residues" evidence="2">
    <location>
        <begin position="356"/>
        <end position="367"/>
    </location>
</feature>
<dbReference type="Gene3D" id="1.25.40.90">
    <property type="match status" value="1"/>
</dbReference>
<feature type="compositionally biased region" description="Polar residues" evidence="2">
    <location>
        <begin position="679"/>
        <end position="690"/>
    </location>
</feature>
<dbReference type="Gramene" id="TraesCS2D03G0291400.2">
    <property type="protein sequence ID" value="TraesCS2D03G0291400.2.CDS"/>
    <property type="gene ID" value="TraesCS2D03G0291400"/>
</dbReference>